<dbReference type="Proteomes" id="UP000198922">
    <property type="component" value="Unassembled WGS sequence"/>
</dbReference>
<dbReference type="Pfam" id="PF13641">
    <property type="entry name" value="Glyco_tranf_2_3"/>
    <property type="match status" value="1"/>
</dbReference>
<reference evidence="2" key="1">
    <citation type="submission" date="2016-10" db="EMBL/GenBank/DDBJ databases">
        <authorList>
            <person name="Varghese N."/>
            <person name="Submissions S."/>
        </authorList>
    </citation>
    <scope>NUCLEOTIDE SEQUENCE [LARGE SCALE GENOMIC DNA]</scope>
    <source>
        <strain evidence="2">DSM 21424</strain>
    </source>
</reference>
<evidence type="ECO:0000313" key="1">
    <source>
        <dbReference type="EMBL" id="SDF31322.1"/>
    </source>
</evidence>
<dbReference type="InterPro" id="IPR029044">
    <property type="entry name" value="Nucleotide-diphossugar_trans"/>
</dbReference>
<dbReference type="RefSeq" id="WP_090114771.1">
    <property type="nucleotide sequence ID" value="NZ_FNAT01000010.1"/>
</dbReference>
<evidence type="ECO:0000313" key="2">
    <source>
        <dbReference type="Proteomes" id="UP000198922"/>
    </source>
</evidence>
<dbReference type="PANTHER" id="PTHR43179">
    <property type="entry name" value="RHAMNOSYLTRANSFERASE WBBL"/>
    <property type="match status" value="1"/>
</dbReference>
<dbReference type="STRING" id="521013.SAMN04488567_0098"/>
<dbReference type="PANTHER" id="PTHR43179:SF7">
    <property type="entry name" value="RHAMNOSYLTRANSFERASE WBBL"/>
    <property type="match status" value="1"/>
</dbReference>
<accession>A0A1G7K2G5</accession>
<protein>
    <recommendedName>
        <fullName evidence="3">Glycosyltransferase 2-like domain-containing protein</fullName>
    </recommendedName>
</protein>
<sequence length="322" mass="35689">MPTLLTVILNWRTPEMTLRAAEAALAAMEGLPGELVIVDNASADGSEERLRDGLARRGWQGRARVIQSGRNGGFGFGNNAGIRAGLRDGRAPDYVYVLNPDAFPARGAIAALVAHLEAHPKAGLAGSAVHGPDGTPHHGAFRFPSLLSEVEGAMRFGPVSRLLRRHAVPMPMPAHSGPVDWTVGASLMVRRAVFDEIGLFDDGFFLYFEETDLCRRARQAGWQTHYVRESRVVHIGSVSTGMKHWQRVPDYWFASRRRYLRKHLGPRRAAMATALHLAAGGLHRLRCRLMRRETGDPGHFLRDLARHELRARRRGPEEEGRA</sequence>
<dbReference type="AlphaFoldDB" id="A0A1G7K2G5"/>
<keyword evidence="2" id="KW-1185">Reference proteome</keyword>
<dbReference type="Gene3D" id="3.90.550.10">
    <property type="entry name" value="Spore Coat Polysaccharide Biosynthesis Protein SpsA, Chain A"/>
    <property type="match status" value="1"/>
</dbReference>
<evidence type="ECO:0008006" key="3">
    <source>
        <dbReference type="Google" id="ProtNLM"/>
    </source>
</evidence>
<organism evidence="1 2">
    <name type="scientific">Limimaricola pyoseonensis</name>
    <dbReference type="NCBI Taxonomy" id="521013"/>
    <lineage>
        <taxon>Bacteria</taxon>
        <taxon>Pseudomonadati</taxon>
        <taxon>Pseudomonadota</taxon>
        <taxon>Alphaproteobacteria</taxon>
        <taxon>Rhodobacterales</taxon>
        <taxon>Paracoccaceae</taxon>
        <taxon>Limimaricola</taxon>
    </lineage>
</organism>
<name>A0A1G7K2G5_9RHOB</name>
<dbReference type="OrthoDB" id="9771846at2"/>
<gene>
    <name evidence="1" type="ORF">SAMN04488567_0098</name>
</gene>
<dbReference type="SUPFAM" id="SSF53448">
    <property type="entry name" value="Nucleotide-diphospho-sugar transferases"/>
    <property type="match status" value="1"/>
</dbReference>
<dbReference type="EMBL" id="FNAT01000010">
    <property type="protein sequence ID" value="SDF31322.1"/>
    <property type="molecule type" value="Genomic_DNA"/>
</dbReference>
<proteinExistence type="predicted"/>